<evidence type="ECO:0000313" key="1">
    <source>
        <dbReference type="EMBL" id="WEW56201.1"/>
    </source>
</evidence>
<dbReference type="AlphaFoldDB" id="A0AAF0IH24"/>
<reference evidence="1" key="1">
    <citation type="submission" date="2023-03" db="EMBL/GenBank/DDBJ databases">
        <title>Emydomyces testavorans Genome Sequence.</title>
        <authorList>
            <person name="Hoyer L."/>
        </authorList>
    </citation>
    <scope>NUCLEOTIDE SEQUENCE</scope>
    <source>
        <strain evidence="1">16-2883</strain>
    </source>
</reference>
<gene>
    <name evidence="1" type="ORF">PRK78_001638</name>
</gene>
<protein>
    <submittedName>
        <fullName evidence="1">Uncharacterized protein</fullName>
    </submittedName>
</protein>
<accession>A0AAF0IH24</accession>
<sequence>MSAPGLEQRPLPEDTIRHPDVAVAVRELERMKHHPGLASRQREFIVRGLECCQTWLANPDGASLATRKSLSDVLKHRTYLPRVFHPELQPLKSVFQGMKILVDQYTELCQKFPHQISQYEEFGDVFEPLTNVLRCSICFGSETFNEIDPETGRQYEWTYIGSVLRRYPFLPIPAWFREQAKISSTVSMLTIKQTSLVVSLRAACNSLRIDFNALAWQFIKYNLYLEVPRGPKMSLRTGQWKQLATNISQAISTLKSVARLTEENHRSTTIAALSLLQSIHCTQYRWFETLRSPDDFSLSNEAIELSRRLAETGDPRNDQSLRCEPLLDFSMYGKVKATHLNGVLFRAGQRLEVDQITESLMPEASNTFSAAPMLTNTASTPAEGQPQRGSPVSARIEPIPGYSMAAHRKISRDRARALLEAYQHMTDLHQRSPHHPGVEDLNLTLLMAILHPSLYRVSFIQALPLFAGQSDSELEVVNLVRLPHRGLASKITFDGLFHVNAGRNTIPNDAAHVVAAIMSAYDNENEDFLIRHGFHINARNCQPLYSAARILTLVPVLRGIFDHQNLPPSATPAEQRRHNLRLVDLTLTLYTLTRENDIEAVLGSVATNFGVIIRCAGDDEAALNRVGLSRQPRLGLIGVDGSFIRSLRA</sequence>
<dbReference type="EMBL" id="CP120627">
    <property type="protein sequence ID" value="WEW56201.1"/>
    <property type="molecule type" value="Genomic_DNA"/>
</dbReference>
<name>A0AAF0IH24_9EURO</name>
<evidence type="ECO:0000313" key="2">
    <source>
        <dbReference type="Proteomes" id="UP001219355"/>
    </source>
</evidence>
<proteinExistence type="predicted"/>
<organism evidence="1 2">
    <name type="scientific">Emydomyces testavorans</name>
    <dbReference type="NCBI Taxonomy" id="2070801"/>
    <lineage>
        <taxon>Eukaryota</taxon>
        <taxon>Fungi</taxon>
        <taxon>Dikarya</taxon>
        <taxon>Ascomycota</taxon>
        <taxon>Pezizomycotina</taxon>
        <taxon>Eurotiomycetes</taxon>
        <taxon>Eurotiomycetidae</taxon>
        <taxon>Onygenales</taxon>
        <taxon>Nannizziopsiaceae</taxon>
        <taxon>Emydomyces</taxon>
    </lineage>
</organism>
<dbReference type="Proteomes" id="UP001219355">
    <property type="component" value="Chromosome 1"/>
</dbReference>
<keyword evidence="2" id="KW-1185">Reference proteome</keyword>